<keyword evidence="1" id="KW-1133">Transmembrane helix</keyword>
<dbReference type="EMBL" id="MLGG01000024">
    <property type="protein sequence ID" value="KAK1455492.1"/>
    <property type="molecule type" value="Genomic_DNA"/>
</dbReference>
<sequence>MYTQSHTLYLRPHLSKPRPLLLVVALPTFFPTSDFHLCRLFFEAAVCSRIQTERESLHLRPNILFSFALPGAPVPRYLGSFLALFAPWSSPTSPSRRCRFYPLPLPLSLLVAAAFLPARNWEGL</sequence>
<feature type="transmembrane region" description="Helical" evidence="1">
    <location>
        <begin position="20"/>
        <end position="42"/>
    </location>
</feature>
<dbReference type="Proteomes" id="UP001239795">
    <property type="component" value="Unassembled WGS sequence"/>
</dbReference>
<feature type="transmembrane region" description="Helical" evidence="1">
    <location>
        <begin position="100"/>
        <end position="118"/>
    </location>
</feature>
<keyword evidence="3" id="KW-1185">Reference proteome</keyword>
<evidence type="ECO:0000313" key="2">
    <source>
        <dbReference type="EMBL" id="KAK1455492.1"/>
    </source>
</evidence>
<dbReference type="AlphaFoldDB" id="A0AAI9UDY0"/>
<evidence type="ECO:0000256" key="1">
    <source>
        <dbReference type="SAM" id="Phobius"/>
    </source>
</evidence>
<gene>
    <name evidence="2" type="ORF">CMEL01_04252</name>
</gene>
<comment type="caution">
    <text evidence="2">The sequence shown here is derived from an EMBL/GenBank/DDBJ whole genome shotgun (WGS) entry which is preliminary data.</text>
</comment>
<evidence type="ECO:0000313" key="3">
    <source>
        <dbReference type="Proteomes" id="UP001239795"/>
    </source>
</evidence>
<proteinExistence type="predicted"/>
<reference evidence="2 3" key="1">
    <citation type="submission" date="2016-10" db="EMBL/GenBank/DDBJ databases">
        <title>The genome sequence of Colletotrichum fioriniae PJ7.</title>
        <authorList>
            <person name="Baroncelli R."/>
        </authorList>
    </citation>
    <scope>NUCLEOTIDE SEQUENCE [LARGE SCALE GENOMIC DNA]</scope>
    <source>
        <strain evidence="2">Col 31</strain>
    </source>
</reference>
<accession>A0AAI9UDY0</accession>
<organism evidence="2 3">
    <name type="scientific">Colletotrichum melonis</name>
    <dbReference type="NCBI Taxonomy" id="1209925"/>
    <lineage>
        <taxon>Eukaryota</taxon>
        <taxon>Fungi</taxon>
        <taxon>Dikarya</taxon>
        <taxon>Ascomycota</taxon>
        <taxon>Pezizomycotina</taxon>
        <taxon>Sordariomycetes</taxon>
        <taxon>Hypocreomycetidae</taxon>
        <taxon>Glomerellales</taxon>
        <taxon>Glomerellaceae</taxon>
        <taxon>Colletotrichum</taxon>
        <taxon>Colletotrichum acutatum species complex</taxon>
    </lineage>
</organism>
<keyword evidence="1" id="KW-0812">Transmembrane</keyword>
<feature type="transmembrane region" description="Helical" evidence="1">
    <location>
        <begin position="63"/>
        <end position="88"/>
    </location>
</feature>
<keyword evidence="1" id="KW-0472">Membrane</keyword>
<name>A0AAI9UDY0_9PEZI</name>
<protein>
    <submittedName>
        <fullName evidence="2">Uncharacterized protein</fullName>
    </submittedName>
</protein>